<dbReference type="PANTHER" id="PTHR11444">
    <property type="entry name" value="ASPARTATEAMMONIA/ARGININOSUCCINATE/ADENYLOSUCCINATE LYASE"/>
    <property type="match status" value="1"/>
</dbReference>
<dbReference type="InterPro" id="IPR008948">
    <property type="entry name" value="L-Aspartase-like"/>
</dbReference>
<evidence type="ECO:0000256" key="5">
    <source>
        <dbReference type="HAMAP-Rule" id="MF_00743"/>
    </source>
</evidence>
<dbReference type="InterPro" id="IPR022761">
    <property type="entry name" value="Fumarate_lyase_N"/>
</dbReference>
<dbReference type="GO" id="GO:0004333">
    <property type="term" value="F:fumarate hydratase activity"/>
    <property type="evidence" value="ECO:0007669"/>
    <property type="project" value="UniProtKB-UniRule"/>
</dbReference>
<dbReference type="GO" id="GO:0005737">
    <property type="term" value="C:cytoplasm"/>
    <property type="evidence" value="ECO:0007669"/>
    <property type="project" value="UniProtKB-SubCell"/>
</dbReference>
<evidence type="ECO:0000256" key="3">
    <source>
        <dbReference type="ARBA" id="ARBA00022532"/>
    </source>
</evidence>
<evidence type="ECO:0000259" key="7">
    <source>
        <dbReference type="Pfam" id="PF10415"/>
    </source>
</evidence>
<comment type="subunit">
    <text evidence="5">Homotetramer.</text>
</comment>
<keyword evidence="3 5" id="KW-0816">Tricarboxylic acid cycle</keyword>
<dbReference type="GO" id="GO:0006106">
    <property type="term" value="P:fumarate metabolic process"/>
    <property type="evidence" value="ECO:0007669"/>
    <property type="project" value="InterPro"/>
</dbReference>
<feature type="binding site" evidence="5">
    <location>
        <begin position="322"/>
        <end position="324"/>
    </location>
    <ligand>
        <name>substrate</name>
    </ligand>
</feature>
<dbReference type="InterPro" id="IPR000362">
    <property type="entry name" value="Fumarate_lyase_fam"/>
</dbReference>
<reference evidence="8" key="1">
    <citation type="submission" date="2020-09" db="EMBL/GenBank/DDBJ databases">
        <title>A novel bacterium of genus Paenibacillus, isolated from South China Sea.</title>
        <authorList>
            <person name="Huang H."/>
            <person name="Mo K."/>
            <person name="Hu Y."/>
        </authorList>
    </citation>
    <scope>NUCLEOTIDE SEQUENCE</scope>
    <source>
        <strain evidence="8">IB182496</strain>
    </source>
</reference>
<dbReference type="PANTHER" id="PTHR11444:SF1">
    <property type="entry name" value="FUMARATE HYDRATASE, MITOCHONDRIAL"/>
    <property type="match status" value="1"/>
</dbReference>
<feature type="binding site" description="in site B" evidence="5">
    <location>
        <begin position="127"/>
        <end position="130"/>
    </location>
    <ligand>
        <name>substrate</name>
    </ligand>
</feature>
<feature type="active site" description="Proton donor/acceptor" evidence="5">
    <location>
        <position position="186"/>
    </location>
</feature>
<comment type="subcellular location">
    <subcellularLocation>
        <location evidence="5">Cytoplasm</location>
    </subcellularLocation>
</comment>
<evidence type="ECO:0000256" key="1">
    <source>
        <dbReference type="ARBA" id="ARBA00001494"/>
    </source>
</evidence>
<dbReference type="InterPro" id="IPR020557">
    <property type="entry name" value="Fumarate_lyase_CS"/>
</dbReference>
<comment type="similarity">
    <text evidence="2 5">Belongs to the class-II fumarase/aspartase family. Fumarase subfamily.</text>
</comment>
<evidence type="ECO:0000313" key="9">
    <source>
        <dbReference type="Proteomes" id="UP000621560"/>
    </source>
</evidence>
<dbReference type="GO" id="GO:0008797">
    <property type="term" value="F:aspartate ammonia-lyase activity"/>
    <property type="evidence" value="ECO:0007669"/>
    <property type="project" value="UniProtKB-EC"/>
</dbReference>
<dbReference type="NCBIfam" id="NF008909">
    <property type="entry name" value="PRK12273.1"/>
    <property type="match status" value="1"/>
</dbReference>
<evidence type="ECO:0000256" key="2">
    <source>
        <dbReference type="ARBA" id="ARBA00009084"/>
    </source>
</evidence>
<feature type="binding site" evidence="5">
    <location>
        <position position="317"/>
    </location>
    <ligand>
        <name>substrate</name>
    </ligand>
</feature>
<comment type="catalytic activity">
    <reaction evidence="5">
        <text>(S)-malate = fumarate + H2O</text>
        <dbReference type="Rhea" id="RHEA:12460"/>
        <dbReference type="ChEBI" id="CHEBI:15377"/>
        <dbReference type="ChEBI" id="CHEBI:15589"/>
        <dbReference type="ChEBI" id="CHEBI:29806"/>
        <dbReference type="EC" id="4.2.1.2"/>
    </reaction>
</comment>
<dbReference type="Gene3D" id="1.10.40.30">
    <property type="entry name" value="Fumarase/aspartase (C-terminal domain)"/>
    <property type="match status" value="1"/>
</dbReference>
<feature type="binding site" evidence="5">
    <location>
        <begin position="137"/>
        <end position="139"/>
    </location>
    <ligand>
        <name>substrate</name>
    </ligand>
</feature>
<dbReference type="InterPro" id="IPR005677">
    <property type="entry name" value="Fum_hydII"/>
</dbReference>
<dbReference type="RefSeq" id="WP_190919705.1">
    <property type="nucleotide sequence ID" value="NZ_JACXIZ010000028.1"/>
</dbReference>
<dbReference type="Pfam" id="PF00206">
    <property type="entry name" value="Lyase_1"/>
    <property type="match status" value="1"/>
</dbReference>
<feature type="binding site" evidence="5">
    <location>
        <position position="185"/>
    </location>
    <ligand>
        <name>substrate</name>
    </ligand>
</feature>
<keyword evidence="9" id="KW-1185">Reference proteome</keyword>
<proteinExistence type="inferred from homology"/>
<dbReference type="EMBL" id="JACXIZ010000028">
    <property type="protein sequence ID" value="MBD2846905.1"/>
    <property type="molecule type" value="Genomic_DNA"/>
</dbReference>
<feature type="domain" description="Fumarate lyase N-terminal" evidence="6">
    <location>
        <begin position="11"/>
        <end position="340"/>
    </location>
</feature>
<feature type="site" description="Important for catalytic activity" evidence="5">
    <location>
        <position position="329"/>
    </location>
</feature>
<dbReference type="Gene3D" id="1.20.200.10">
    <property type="entry name" value="Fumarase/aspartase (Central domain)"/>
    <property type="match status" value="1"/>
</dbReference>
<dbReference type="InterPro" id="IPR024083">
    <property type="entry name" value="Fumarase/histidase_N"/>
</dbReference>
<dbReference type="GO" id="GO:0006108">
    <property type="term" value="P:malate metabolic process"/>
    <property type="evidence" value="ECO:0007669"/>
    <property type="project" value="TreeGrafter"/>
</dbReference>
<dbReference type="FunFam" id="1.10.275.10:FF:000001">
    <property type="entry name" value="Fumarate hydratase, mitochondrial"/>
    <property type="match status" value="1"/>
</dbReference>
<comment type="function">
    <text evidence="5">Involved in the TCA cycle. Catalyzes the stereospecific interconversion of fumarate to L-malate.</text>
</comment>
<comment type="pathway">
    <text evidence="5">Carbohydrate metabolism; tricarboxylic acid cycle; (S)-malate from fumarate: step 1/1.</text>
</comment>
<dbReference type="PROSITE" id="PS00163">
    <property type="entry name" value="FUMARATE_LYASES"/>
    <property type="match status" value="1"/>
</dbReference>
<feature type="active site" evidence="5">
    <location>
        <position position="316"/>
    </location>
</feature>
<keyword evidence="4 5" id="KW-0456">Lyase</keyword>
<dbReference type="PRINTS" id="PR00145">
    <property type="entry name" value="ARGSUCLYASE"/>
</dbReference>
<keyword evidence="5" id="KW-0963">Cytoplasm</keyword>
<accession>A0A927BW98</accession>
<dbReference type="PRINTS" id="PR00149">
    <property type="entry name" value="FUMRATELYASE"/>
</dbReference>
<dbReference type="Pfam" id="PF10415">
    <property type="entry name" value="FumaraseC_C"/>
    <property type="match status" value="1"/>
</dbReference>
<sequence length="463" mass="50145">MDYRIEKDTLGEVKVPADKLWAAQTQRSLQNFKIGGETMPLEIVHMFAVLKKSAALVNAKLGKLDRRKADAIVTACDEIIAGQWDEHFPLVVWQTGSGTQSNMNANEVAASRANALLQAQGADLRVHPNDDVNMSQSSNDTFPTAMHMAALLAVHDRLLPAIARLRETLRTKSEQYADLIKIGRTHLQDATPLTLGQEISGWVRMLDKSEGMIRASAESLRELAIGGTAVGTGINAHPAFGDEVAEQISTFTGQRFASAANKFHALTSHDELVYVHGALKALAADLMKIANDVRWLASGPRCGIGELTIPANEPGSSIMPGKVNPTQSEALTMVVCQVMGNDATIGFAASQGNFELNVFKPVIIYNFLQSARLLADALHSFNDNCAVGIEPDEAAISANLEQSLMLVTALNPHIGYENAAMVAKQAHSEGLTLKEAALRSGLLTEEEFDRYVRPEQMVRPRGD</sequence>
<dbReference type="NCBIfam" id="TIGR00979">
    <property type="entry name" value="fumC_II"/>
    <property type="match status" value="1"/>
</dbReference>
<comment type="catalytic activity">
    <reaction evidence="1">
        <text>L-aspartate = fumarate + NH4(+)</text>
        <dbReference type="Rhea" id="RHEA:16601"/>
        <dbReference type="ChEBI" id="CHEBI:28938"/>
        <dbReference type="ChEBI" id="CHEBI:29806"/>
        <dbReference type="ChEBI" id="CHEBI:29991"/>
        <dbReference type="EC" id="4.3.1.1"/>
    </reaction>
</comment>
<dbReference type="InterPro" id="IPR018951">
    <property type="entry name" value="Fumarase_C_C"/>
</dbReference>
<comment type="miscellaneous">
    <text evidence="5">There are 2 substrate-binding sites: the catalytic A site, and the non-catalytic B site that may play a role in the transfer of substrate or product between the active site and the solvent. Alternatively, the B site may bind allosteric effectors.</text>
</comment>
<dbReference type="GO" id="GO:0006099">
    <property type="term" value="P:tricarboxylic acid cycle"/>
    <property type="evidence" value="ECO:0007669"/>
    <property type="project" value="UniProtKB-UniRule"/>
</dbReference>
<dbReference type="SUPFAM" id="SSF48557">
    <property type="entry name" value="L-aspartase-like"/>
    <property type="match status" value="1"/>
</dbReference>
<gene>
    <name evidence="5 8" type="primary">fumC</name>
    <name evidence="8" type="ORF">IDH44_17040</name>
</gene>
<feature type="binding site" evidence="5">
    <location>
        <begin position="97"/>
        <end position="99"/>
    </location>
    <ligand>
        <name>substrate</name>
    </ligand>
</feature>
<dbReference type="FunFam" id="1.20.200.10:FF:000001">
    <property type="entry name" value="Fumarate hydratase, mitochondrial"/>
    <property type="match status" value="1"/>
</dbReference>
<feature type="domain" description="Fumarase C C-terminal" evidence="7">
    <location>
        <begin position="406"/>
        <end position="458"/>
    </location>
</feature>
<dbReference type="EC" id="4.2.1.2" evidence="5"/>
<name>A0A927BW98_9BACL</name>
<evidence type="ECO:0000313" key="8">
    <source>
        <dbReference type="EMBL" id="MBD2846905.1"/>
    </source>
</evidence>
<protein>
    <recommendedName>
        <fullName evidence="5">Fumarate hydratase class II</fullName>
        <shortName evidence="5">Fumarase C</shortName>
        <ecNumber evidence="5">4.2.1.2</ecNumber>
    </recommendedName>
    <alternativeName>
        <fullName evidence="5">Aerobic fumarase</fullName>
    </alternativeName>
    <alternativeName>
        <fullName evidence="5">Iron-independent fumarase</fullName>
    </alternativeName>
</protein>
<dbReference type="Proteomes" id="UP000621560">
    <property type="component" value="Unassembled WGS sequence"/>
</dbReference>
<organism evidence="8 9">
    <name type="scientific">Paenibacillus sabuli</name>
    <dbReference type="NCBI Taxonomy" id="2772509"/>
    <lineage>
        <taxon>Bacteria</taxon>
        <taxon>Bacillati</taxon>
        <taxon>Bacillota</taxon>
        <taxon>Bacilli</taxon>
        <taxon>Bacillales</taxon>
        <taxon>Paenibacillaceae</taxon>
        <taxon>Paenibacillus</taxon>
    </lineage>
</organism>
<dbReference type="FunFam" id="1.10.40.30:FF:000002">
    <property type="entry name" value="Fumarate hydratase class II"/>
    <property type="match status" value="1"/>
</dbReference>
<dbReference type="Gene3D" id="1.10.275.10">
    <property type="entry name" value="Fumarase/aspartase (N-terminal domain)"/>
    <property type="match status" value="1"/>
</dbReference>
<dbReference type="AlphaFoldDB" id="A0A927BW98"/>
<dbReference type="HAMAP" id="MF_00743">
    <property type="entry name" value="FumaraseC"/>
    <property type="match status" value="1"/>
</dbReference>
<dbReference type="CDD" id="cd01362">
    <property type="entry name" value="Fumarase_classII"/>
    <property type="match status" value="1"/>
</dbReference>
<comment type="caution">
    <text evidence="8">The sequence shown here is derived from an EMBL/GenBank/DDBJ whole genome shotgun (WGS) entry which is preliminary data.</text>
</comment>
<evidence type="ECO:0000256" key="4">
    <source>
        <dbReference type="ARBA" id="ARBA00023239"/>
    </source>
</evidence>
<evidence type="ECO:0000259" key="6">
    <source>
        <dbReference type="Pfam" id="PF00206"/>
    </source>
</evidence>